<evidence type="ECO:0000256" key="2">
    <source>
        <dbReference type="ARBA" id="ARBA00004371"/>
    </source>
</evidence>
<dbReference type="Proteomes" id="UP000500938">
    <property type="component" value="Chromosome"/>
</dbReference>
<organism evidence="23 24">
    <name type="scientific">Gemmatimonas groenlandica</name>
    <dbReference type="NCBI Taxonomy" id="2732249"/>
    <lineage>
        <taxon>Bacteria</taxon>
        <taxon>Pseudomonadati</taxon>
        <taxon>Gemmatimonadota</taxon>
        <taxon>Gemmatimonadia</taxon>
        <taxon>Gemmatimonadales</taxon>
        <taxon>Gemmatimonadaceae</taxon>
        <taxon>Gemmatimonas</taxon>
    </lineage>
</organism>
<dbReference type="PANTHER" id="PTHR12053">
    <property type="entry name" value="PROTEASE FAMILY M28 PLASMA GLUTAMATE CARBOXYPEPTIDASE-RELATED"/>
    <property type="match status" value="1"/>
</dbReference>
<keyword evidence="14" id="KW-0333">Golgi apparatus</keyword>
<dbReference type="GO" id="GO:0005576">
    <property type="term" value="C:extracellular region"/>
    <property type="evidence" value="ECO:0007669"/>
    <property type="project" value="UniProtKB-SubCell"/>
</dbReference>
<keyword evidence="12" id="KW-0256">Endoplasmic reticulum</keyword>
<keyword evidence="6" id="KW-0964">Secreted</keyword>
<evidence type="ECO:0000256" key="8">
    <source>
        <dbReference type="ARBA" id="ARBA00022670"/>
    </source>
</evidence>
<evidence type="ECO:0000256" key="13">
    <source>
        <dbReference type="ARBA" id="ARBA00022833"/>
    </source>
</evidence>
<evidence type="ECO:0000259" key="22">
    <source>
        <dbReference type="Pfam" id="PF04389"/>
    </source>
</evidence>
<evidence type="ECO:0000256" key="18">
    <source>
        <dbReference type="ARBA" id="ARBA00023228"/>
    </source>
</evidence>
<keyword evidence="9" id="KW-0479">Metal-binding</keyword>
<comment type="subcellular location">
    <subcellularLocation>
        <location evidence="1">Endoplasmic reticulum</location>
    </subcellularLocation>
    <subcellularLocation>
        <location evidence="3">Golgi apparatus</location>
    </subcellularLocation>
    <subcellularLocation>
        <location evidence="2">Lysosome</location>
    </subcellularLocation>
    <subcellularLocation>
        <location evidence="4">Secreted</location>
    </subcellularLocation>
</comment>
<dbReference type="PANTHER" id="PTHR12053:SF3">
    <property type="entry name" value="CARBOXYPEPTIDASE Q"/>
    <property type="match status" value="1"/>
</dbReference>
<keyword evidence="8" id="KW-0645">Protease</keyword>
<reference evidence="23 24" key="1">
    <citation type="submission" date="2020-05" db="EMBL/GenBank/DDBJ databases">
        <title>Complete genome sequence of Gemmatimonas greenlandica TET16.</title>
        <authorList>
            <person name="Zeng Y."/>
        </authorList>
    </citation>
    <scope>NUCLEOTIDE SEQUENCE [LARGE SCALE GENOMIC DNA]</scope>
    <source>
        <strain evidence="23 24">TET16</strain>
    </source>
</reference>
<protein>
    <recommendedName>
        <fullName evidence="5">Carboxypeptidase Q</fullName>
    </recommendedName>
    <alternativeName>
        <fullName evidence="20">Plasma glutamate carboxypeptidase</fullName>
    </alternativeName>
</protein>
<dbReference type="GO" id="GO:0046872">
    <property type="term" value="F:metal ion binding"/>
    <property type="evidence" value="ECO:0007669"/>
    <property type="project" value="UniProtKB-KW"/>
</dbReference>
<evidence type="ECO:0000256" key="4">
    <source>
        <dbReference type="ARBA" id="ARBA00004613"/>
    </source>
</evidence>
<evidence type="ECO:0000256" key="7">
    <source>
        <dbReference type="ARBA" id="ARBA00022645"/>
    </source>
</evidence>
<sequence length="545" mass="58856">MRSYSVFALLLAASASATSSASAQPGRGPAPVAKNIQALPVDPAPSYVRKEAPTDPVMLKLWEEGMQRSQAGTLAQQLLDSVGPRLTGSPNMNRAQDWLLATYKQFGVTARKEQYGTWNSWKRGAAFAQLTAPRVKALEINMLSWSGNTAGKWADGDVVVVKPYQSPEEFTAWLPSVKGKIVLASAPRLTCRPASQLAEFAMPSTQASLDSMQRDLSATYQGVTQRVPTFYSDLKAAGAVAVFESNYSQYPGVNKIFGSPRNAALPTFDVGCEDYGMLFRLAQNKQGPKVRVMAESEALGEKPVFNVIAEIKGATKPDEYVVLSAHFDSWEGHSGATDNATGSITMMEALRILHAVYPKPSRTILVGHWSGEEQGLNGSGSFTADHPEVIKGLQFAFNQDNGTGRVVSTGPGLHPENGPRLAQYMSQMPSQLTKYIRLSGPSGIGAGSDDASFRCWGAPAVGLGALNWDYSNSTWHTNRDSFDKIIVDDLKHNATLTAMFVYLASEDAEKSSRVLVDPIPGGRPGQVITVPSCGKPLRDATQYRR</sequence>
<dbReference type="Gene3D" id="3.50.30.30">
    <property type="match status" value="1"/>
</dbReference>
<evidence type="ECO:0000256" key="6">
    <source>
        <dbReference type="ARBA" id="ARBA00022525"/>
    </source>
</evidence>
<dbReference type="EMBL" id="CP053085">
    <property type="protein sequence ID" value="QJR36140.1"/>
    <property type="molecule type" value="Genomic_DNA"/>
</dbReference>
<keyword evidence="24" id="KW-1185">Reference proteome</keyword>
<evidence type="ECO:0000256" key="5">
    <source>
        <dbReference type="ARBA" id="ARBA00014116"/>
    </source>
</evidence>
<keyword evidence="16" id="KW-0865">Zymogen</keyword>
<dbReference type="GO" id="GO:0070573">
    <property type="term" value="F:metallodipeptidase activity"/>
    <property type="evidence" value="ECO:0007669"/>
    <property type="project" value="InterPro"/>
</dbReference>
<dbReference type="Gene3D" id="3.40.630.10">
    <property type="entry name" value="Zn peptidases"/>
    <property type="match status" value="1"/>
</dbReference>
<keyword evidence="7" id="KW-0121">Carboxypeptidase</keyword>
<accession>A0A6M4IN68</accession>
<evidence type="ECO:0000256" key="12">
    <source>
        <dbReference type="ARBA" id="ARBA00022824"/>
    </source>
</evidence>
<dbReference type="RefSeq" id="WP_171225574.1">
    <property type="nucleotide sequence ID" value="NZ_CP053085.1"/>
</dbReference>
<evidence type="ECO:0000256" key="17">
    <source>
        <dbReference type="ARBA" id="ARBA00023180"/>
    </source>
</evidence>
<evidence type="ECO:0000256" key="11">
    <source>
        <dbReference type="ARBA" id="ARBA00022801"/>
    </source>
</evidence>
<evidence type="ECO:0000256" key="1">
    <source>
        <dbReference type="ARBA" id="ARBA00004240"/>
    </source>
</evidence>
<dbReference type="InterPro" id="IPR039866">
    <property type="entry name" value="CPQ"/>
</dbReference>
<keyword evidence="15" id="KW-0482">Metalloprotease</keyword>
<dbReference type="InterPro" id="IPR007484">
    <property type="entry name" value="Peptidase_M28"/>
</dbReference>
<keyword evidence="11 23" id="KW-0378">Hydrolase</keyword>
<comment type="subunit">
    <text evidence="19">Homodimer. The monomeric form is inactive while the homodimer is active.</text>
</comment>
<dbReference type="Pfam" id="PF04389">
    <property type="entry name" value="Peptidase_M28"/>
    <property type="match status" value="1"/>
</dbReference>
<feature type="signal peptide" evidence="21">
    <location>
        <begin position="1"/>
        <end position="23"/>
    </location>
</feature>
<dbReference type="SUPFAM" id="SSF53187">
    <property type="entry name" value="Zn-dependent exopeptidases"/>
    <property type="match status" value="1"/>
</dbReference>
<evidence type="ECO:0000256" key="20">
    <source>
        <dbReference type="ARBA" id="ARBA00033328"/>
    </source>
</evidence>
<evidence type="ECO:0000256" key="9">
    <source>
        <dbReference type="ARBA" id="ARBA00022723"/>
    </source>
</evidence>
<dbReference type="KEGG" id="ggr:HKW67_11800"/>
<evidence type="ECO:0000313" key="23">
    <source>
        <dbReference type="EMBL" id="QJR36140.1"/>
    </source>
</evidence>
<dbReference type="GO" id="GO:0006508">
    <property type="term" value="P:proteolysis"/>
    <property type="evidence" value="ECO:0007669"/>
    <property type="project" value="UniProtKB-KW"/>
</dbReference>
<proteinExistence type="predicted"/>
<evidence type="ECO:0000256" key="15">
    <source>
        <dbReference type="ARBA" id="ARBA00023049"/>
    </source>
</evidence>
<name>A0A6M4IN68_9BACT</name>
<feature type="domain" description="Peptidase M28" evidence="22">
    <location>
        <begin position="306"/>
        <end position="500"/>
    </location>
</feature>
<keyword evidence="17" id="KW-0325">Glycoprotein</keyword>
<evidence type="ECO:0000256" key="3">
    <source>
        <dbReference type="ARBA" id="ARBA00004555"/>
    </source>
</evidence>
<dbReference type="GO" id="GO:0004180">
    <property type="term" value="F:carboxypeptidase activity"/>
    <property type="evidence" value="ECO:0007669"/>
    <property type="project" value="UniProtKB-KW"/>
</dbReference>
<evidence type="ECO:0000256" key="16">
    <source>
        <dbReference type="ARBA" id="ARBA00023145"/>
    </source>
</evidence>
<keyword evidence="18" id="KW-0458">Lysosome</keyword>
<evidence type="ECO:0000256" key="14">
    <source>
        <dbReference type="ARBA" id="ARBA00023034"/>
    </source>
</evidence>
<feature type="chain" id="PRO_5027107235" description="Carboxypeptidase Q" evidence="21">
    <location>
        <begin position="24"/>
        <end position="545"/>
    </location>
</feature>
<evidence type="ECO:0000256" key="21">
    <source>
        <dbReference type="SAM" id="SignalP"/>
    </source>
</evidence>
<dbReference type="AlphaFoldDB" id="A0A6M4IN68"/>
<gene>
    <name evidence="23" type="ORF">HKW67_11800</name>
</gene>
<evidence type="ECO:0000256" key="19">
    <source>
        <dbReference type="ARBA" id="ARBA00025833"/>
    </source>
</evidence>
<dbReference type="GO" id="GO:0005764">
    <property type="term" value="C:lysosome"/>
    <property type="evidence" value="ECO:0007669"/>
    <property type="project" value="UniProtKB-SubCell"/>
</dbReference>
<keyword evidence="13" id="KW-0862">Zinc</keyword>
<evidence type="ECO:0000256" key="10">
    <source>
        <dbReference type="ARBA" id="ARBA00022729"/>
    </source>
</evidence>
<evidence type="ECO:0000313" key="24">
    <source>
        <dbReference type="Proteomes" id="UP000500938"/>
    </source>
</evidence>
<keyword evidence="10 21" id="KW-0732">Signal</keyword>